<feature type="transmembrane region" description="Helical" evidence="1">
    <location>
        <begin position="94"/>
        <end position="116"/>
    </location>
</feature>
<keyword evidence="1" id="KW-0812">Transmembrane</keyword>
<accession>A0A1F5Z6R0</accession>
<keyword evidence="1" id="KW-1133">Transmembrane helix</keyword>
<gene>
    <name evidence="2" type="ORF">A2777_01940</name>
</gene>
<name>A0A1F5Z6R0_9BACT</name>
<evidence type="ECO:0008006" key="4">
    <source>
        <dbReference type="Google" id="ProtNLM"/>
    </source>
</evidence>
<keyword evidence="1" id="KW-0472">Membrane</keyword>
<organism evidence="2 3">
    <name type="scientific">Candidatus Gottesmanbacteria bacterium RIFCSPHIGHO2_01_FULL_40_15</name>
    <dbReference type="NCBI Taxonomy" id="1798376"/>
    <lineage>
        <taxon>Bacteria</taxon>
        <taxon>Candidatus Gottesmaniibacteriota</taxon>
    </lineage>
</organism>
<dbReference type="Proteomes" id="UP000177354">
    <property type="component" value="Unassembled WGS sequence"/>
</dbReference>
<comment type="caution">
    <text evidence="2">The sequence shown here is derived from an EMBL/GenBank/DDBJ whole genome shotgun (WGS) entry which is preliminary data.</text>
</comment>
<evidence type="ECO:0000313" key="2">
    <source>
        <dbReference type="EMBL" id="OGG08126.1"/>
    </source>
</evidence>
<dbReference type="EMBL" id="MFJF01000005">
    <property type="protein sequence ID" value="OGG08126.1"/>
    <property type="molecule type" value="Genomic_DNA"/>
</dbReference>
<evidence type="ECO:0000256" key="1">
    <source>
        <dbReference type="SAM" id="Phobius"/>
    </source>
</evidence>
<protein>
    <recommendedName>
        <fullName evidence="4">DUF1648 domain-containing protein</fullName>
    </recommendedName>
</protein>
<feature type="transmembrane region" description="Helical" evidence="1">
    <location>
        <begin position="57"/>
        <end position="82"/>
    </location>
</feature>
<feature type="transmembrane region" description="Helical" evidence="1">
    <location>
        <begin position="20"/>
        <end position="37"/>
    </location>
</feature>
<sequence length="117" mass="13700">MKERIKEVLRDNIIKKSCQVFLIILAFFTATLIWKWKNLPPELPLFYSLPRSEEQLASPYHLLIIIAAIIIIFLLHFFISVLLYRKELLASRILLINVTVIMTALFLTSLKIIFLIT</sequence>
<dbReference type="AlphaFoldDB" id="A0A1F5Z6R0"/>
<evidence type="ECO:0000313" key="3">
    <source>
        <dbReference type="Proteomes" id="UP000177354"/>
    </source>
</evidence>
<reference evidence="2 3" key="1">
    <citation type="journal article" date="2016" name="Nat. Commun.">
        <title>Thousands of microbial genomes shed light on interconnected biogeochemical processes in an aquifer system.</title>
        <authorList>
            <person name="Anantharaman K."/>
            <person name="Brown C.T."/>
            <person name="Hug L.A."/>
            <person name="Sharon I."/>
            <person name="Castelle C.J."/>
            <person name="Probst A.J."/>
            <person name="Thomas B.C."/>
            <person name="Singh A."/>
            <person name="Wilkins M.J."/>
            <person name="Karaoz U."/>
            <person name="Brodie E.L."/>
            <person name="Williams K.H."/>
            <person name="Hubbard S.S."/>
            <person name="Banfield J.F."/>
        </authorList>
    </citation>
    <scope>NUCLEOTIDE SEQUENCE [LARGE SCALE GENOMIC DNA]</scope>
</reference>
<proteinExistence type="predicted"/>